<gene>
    <name evidence="1" type="ORF">PCOR1329_LOCUS63696</name>
</gene>
<evidence type="ECO:0008006" key="3">
    <source>
        <dbReference type="Google" id="ProtNLM"/>
    </source>
</evidence>
<sequence length="364" mass="40299">MFQTSGSSLSWCPSGEKRQFRCHLIVSVLVHTRFAIGWRPHTGPAAMISYHILLLVLAVPAHALAGIKSGSRPGAAVSTLQTATEAQASRPRVSVLQTEAESETESMVSMSTLTADEWNKYHDANYEKEFTIELDMAAAHGGMTMGAELWSKSDHDPLAMLRMADEGLVMRWNRANPDKAVQIGDELIQVGDFKWKHHNKQFIQQLKDQFGVLKEQLPGMQNVLELRVQRPKQSKVAPSFLQTEPGAKVAVKVFEVELDPTLMMAMVEQNFDTTEGSSMTVVNIPTNSPLYSYNAAKPKDPVQVGDTVIAINGSPWTGSARSFLAMHKMVVESQTENLQKGKPLGDLQAPTLKLKMERRPPHKK</sequence>
<keyword evidence="2" id="KW-1185">Reference proteome</keyword>
<organism evidence="1 2">
    <name type="scientific">Prorocentrum cordatum</name>
    <dbReference type="NCBI Taxonomy" id="2364126"/>
    <lineage>
        <taxon>Eukaryota</taxon>
        <taxon>Sar</taxon>
        <taxon>Alveolata</taxon>
        <taxon>Dinophyceae</taxon>
        <taxon>Prorocentrales</taxon>
        <taxon>Prorocentraceae</taxon>
        <taxon>Prorocentrum</taxon>
    </lineage>
</organism>
<protein>
    <recommendedName>
        <fullName evidence="3">PDZ domain-containing protein</fullName>
    </recommendedName>
</protein>
<dbReference type="Proteomes" id="UP001189429">
    <property type="component" value="Unassembled WGS sequence"/>
</dbReference>
<name>A0ABN9W7A6_9DINO</name>
<accession>A0ABN9W7A6</accession>
<proteinExistence type="predicted"/>
<reference evidence="1" key="1">
    <citation type="submission" date="2023-10" db="EMBL/GenBank/DDBJ databases">
        <authorList>
            <person name="Chen Y."/>
            <person name="Shah S."/>
            <person name="Dougan E. K."/>
            <person name="Thang M."/>
            <person name="Chan C."/>
        </authorList>
    </citation>
    <scope>NUCLEOTIDE SEQUENCE [LARGE SCALE GENOMIC DNA]</scope>
</reference>
<comment type="caution">
    <text evidence="1">The sequence shown here is derived from an EMBL/GenBank/DDBJ whole genome shotgun (WGS) entry which is preliminary data.</text>
</comment>
<dbReference type="EMBL" id="CAUYUJ010018093">
    <property type="protein sequence ID" value="CAK0880602.1"/>
    <property type="molecule type" value="Genomic_DNA"/>
</dbReference>
<evidence type="ECO:0000313" key="1">
    <source>
        <dbReference type="EMBL" id="CAK0880602.1"/>
    </source>
</evidence>
<evidence type="ECO:0000313" key="2">
    <source>
        <dbReference type="Proteomes" id="UP001189429"/>
    </source>
</evidence>